<dbReference type="NCBIfam" id="TIGR00482">
    <property type="entry name" value="nicotinate (nicotinamide) nucleotide adenylyltransferase"/>
    <property type="match status" value="1"/>
</dbReference>
<dbReference type="UniPathway" id="UPA00253">
    <property type="reaction ID" value="UER00332"/>
</dbReference>
<evidence type="ECO:0000256" key="8">
    <source>
        <dbReference type="ARBA" id="ARBA00022840"/>
    </source>
</evidence>
<comment type="function">
    <text evidence="1 11">Catalyzes the reversible adenylation of nicotinate mononucleotide (NaMN) to nicotinic acid adenine dinucleotide (NaAD).</text>
</comment>
<accession>A0A0R0BRD0</accession>
<comment type="pathway">
    <text evidence="2 11">Cofactor biosynthesis; NAD(+) biosynthesis; deamido-NAD(+) from nicotinate D-ribonucleotide: step 1/1.</text>
</comment>
<reference evidence="13 14" key="1">
    <citation type="submission" date="2015-05" db="EMBL/GenBank/DDBJ databases">
        <title>Genome sequencing and analysis of members of genus Stenotrophomonas.</title>
        <authorList>
            <person name="Patil P.P."/>
            <person name="Midha S."/>
            <person name="Patil P.B."/>
        </authorList>
    </citation>
    <scope>NUCLEOTIDE SEQUENCE [LARGE SCALE GENOMIC DNA]</scope>
    <source>
        <strain evidence="13 14">DSM 17805</strain>
    </source>
</reference>
<protein>
    <recommendedName>
        <fullName evidence="11">Probable nicotinate-nucleotide adenylyltransferase</fullName>
        <ecNumber evidence="11">2.7.7.18</ecNumber>
    </recommendedName>
    <alternativeName>
        <fullName evidence="11">Deamido-NAD(+) diphosphorylase</fullName>
    </alternativeName>
    <alternativeName>
        <fullName evidence="11">Deamido-NAD(+) pyrophosphorylase</fullName>
    </alternativeName>
    <alternativeName>
        <fullName evidence="11">Nicotinate mononucleotide adenylyltransferase</fullName>
        <shortName evidence="11">NaMN adenylyltransferase</shortName>
    </alternativeName>
</protein>
<organism evidence="13 14">
    <name type="scientific">Stenotrophomonas koreensis</name>
    <dbReference type="NCBI Taxonomy" id="266128"/>
    <lineage>
        <taxon>Bacteria</taxon>
        <taxon>Pseudomonadati</taxon>
        <taxon>Pseudomonadota</taxon>
        <taxon>Gammaproteobacteria</taxon>
        <taxon>Lysobacterales</taxon>
        <taxon>Lysobacteraceae</taxon>
        <taxon>Stenotrophomonas</taxon>
    </lineage>
</organism>
<keyword evidence="7 11" id="KW-0547">Nucleotide-binding</keyword>
<evidence type="ECO:0000256" key="3">
    <source>
        <dbReference type="ARBA" id="ARBA00009014"/>
    </source>
</evidence>
<evidence type="ECO:0000256" key="5">
    <source>
        <dbReference type="ARBA" id="ARBA00022679"/>
    </source>
</evidence>
<evidence type="ECO:0000313" key="13">
    <source>
        <dbReference type="EMBL" id="KRG59590.1"/>
    </source>
</evidence>
<evidence type="ECO:0000256" key="4">
    <source>
        <dbReference type="ARBA" id="ARBA00022642"/>
    </source>
</evidence>
<dbReference type="PANTHER" id="PTHR39321">
    <property type="entry name" value="NICOTINATE-NUCLEOTIDE ADENYLYLTRANSFERASE-RELATED"/>
    <property type="match status" value="1"/>
</dbReference>
<dbReference type="OrthoDB" id="5295945at2"/>
<dbReference type="HAMAP" id="MF_00244">
    <property type="entry name" value="NaMN_adenylyltr"/>
    <property type="match status" value="1"/>
</dbReference>
<dbReference type="PATRIC" id="fig|266128.3.peg.2325"/>
<comment type="caution">
    <text evidence="13">The sequence shown here is derived from an EMBL/GenBank/DDBJ whole genome shotgun (WGS) entry which is preliminary data.</text>
</comment>
<sequence length="227" mass="24341">MSALSPPLTVYYGGTFDPIHNAHLAIAVGVRDALAAQVHLVPAADPPHRPVPGASAAQRAQMVALAIAGVPGLELDTIELRRAQRLQGQPSYTVDTLTELRQREGFSRPLAWLIGGDSLASLQQWHRWTELFELAHVIVVARPGNPLPQPLPPALRNCVRGGQWCTDAQQLRIHPQGCLYALPLPLQDGSASAVRQAVAAGLPVAGLVPAAVADYLEQQQLYRVHTG</sequence>
<evidence type="ECO:0000256" key="10">
    <source>
        <dbReference type="ARBA" id="ARBA00048721"/>
    </source>
</evidence>
<dbReference type="GO" id="GO:0009435">
    <property type="term" value="P:NAD+ biosynthetic process"/>
    <property type="evidence" value="ECO:0007669"/>
    <property type="project" value="UniProtKB-UniRule"/>
</dbReference>
<keyword evidence="8 11" id="KW-0067">ATP-binding</keyword>
<evidence type="ECO:0000256" key="6">
    <source>
        <dbReference type="ARBA" id="ARBA00022695"/>
    </source>
</evidence>
<dbReference type="InterPro" id="IPR004821">
    <property type="entry name" value="Cyt_trans-like"/>
</dbReference>
<gene>
    <name evidence="11" type="primary">nadD</name>
    <name evidence="13" type="ORF">ABB25_03305</name>
</gene>
<evidence type="ECO:0000256" key="11">
    <source>
        <dbReference type="HAMAP-Rule" id="MF_00244"/>
    </source>
</evidence>
<dbReference type="PANTHER" id="PTHR39321:SF3">
    <property type="entry name" value="PHOSPHOPANTETHEINE ADENYLYLTRANSFERASE"/>
    <property type="match status" value="1"/>
</dbReference>
<name>A0A0R0BRD0_9GAMM</name>
<keyword evidence="4 11" id="KW-0662">Pyridine nucleotide biosynthesis</keyword>
<dbReference type="Gene3D" id="3.40.50.620">
    <property type="entry name" value="HUPs"/>
    <property type="match status" value="1"/>
</dbReference>
<dbReference type="RefSeq" id="WP_057663666.1">
    <property type="nucleotide sequence ID" value="NZ_LDJH01000006.1"/>
</dbReference>
<evidence type="ECO:0000259" key="12">
    <source>
        <dbReference type="Pfam" id="PF01467"/>
    </source>
</evidence>
<evidence type="ECO:0000256" key="1">
    <source>
        <dbReference type="ARBA" id="ARBA00002324"/>
    </source>
</evidence>
<dbReference type="STRING" id="266128.ABB25_03305"/>
<dbReference type="CDD" id="cd02165">
    <property type="entry name" value="NMNAT"/>
    <property type="match status" value="1"/>
</dbReference>
<dbReference type="InterPro" id="IPR005248">
    <property type="entry name" value="NadD/NMNAT"/>
</dbReference>
<dbReference type="Proteomes" id="UP000051254">
    <property type="component" value="Unassembled WGS sequence"/>
</dbReference>
<evidence type="ECO:0000256" key="9">
    <source>
        <dbReference type="ARBA" id="ARBA00023027"/>
    </source>
</evidence>
<keyword evidence="5 11" id="KW-0808">Transferase</keyword>
<comment type="catalytic activity">
    <reaction evidence="10 11">
        <text>nicotinate beta-D-ribonucleotide + ATP + H(+) = deamido-NAD(+) + diphosphate</text>
        <dbReference type="Rhea" id="RHEA:22860"/>
        <dbReference type="ChEBI" id="CHEBI:15378"/>
        <dbReference type="ChEBI" id="CHEBI:30616"/>
        <dbReference type="ChEBI" id="CHEBI:33019"/>
        <dbReference type="ChEBI" id="CHEBI:57502"/>
        <dbReference type="ChEBI" id="CHEBI:58437"/>
        <dbReference type="EC" id="2.7.7.18"/>
    </reaction>
</comment>
<dbReference type="GO" id="GO:0004515">
    <property type="term" value="F:nicotinate-nucleotide adenylyltransferase activity"/>
    <property type="evidence" value="ECO:0007669"/>
    <property type="project" value="UniProtKB-UniRule"/>
</dbReference>
<dbReference type="NCBIfam" id="NF000839">
    <property type="entry name" value="PRK00071.1-1"/>
    <property type="match status" value="1"/>
</dbReference>
<comment type="similarity">
    <text evidence="3 11">Belongs to the NadD family.</text>
</comment>
<dbReference type="InterPro" id="IPR014729">
    <property type="entry name" value="Rossmann-like_a/b/a_fold"/>
</dbReference>
<evidence type="ECO:0000256" key="2">
    <source>
        <dbReference type="ARBA" id="ARBA00005019"/>
    </source>
</evidence>
<feature type="domain" description="Cytidyltransferase-like" evidence="12">
    <location>
        <begin position="11"/>
        <end position="168"/>
    </location>
</feature>
<keyword evidence="9 11" id="KW-0520">NAD</keyword>
<dbReference type="AlphaFoldDB" id="A0A0R0BRD0"/>
<dbReference type="Pfam" id="PF01467">
    <property type="entry name" value="CTP_transf_like"/>
    <property type="match status" value="1"/>
</dbReference>
<keyword evidence="14" id="KW-1185">Reference proteome</keyword>
<keyword evidence="6 11" id="KW-0548">Nucleotidyltransferase</keyword>
<dbReference type="EC" id="2.7.7.18" evidence="11"/>
<dbReference type="GO" id="GO:0005524">
    <property type="term" value="F:ATP binding"/>
    <property type="evidence" value="ECO:0007669"/>
    <property type="project" value="UniProtKB-KW"/>
</dbReference>
<evidence type="ECO:0000256" key="7">
    <source>
        <dbReference type="ARBA" id="ARBA00022741"/>
    </source>
</evidence>
<dbReference type="SUPFAM" id="SSF52374">
    <property type="entry name" value="Nucleotidylyl transferase"/>
    <property type="match status" value="1"/>
</dbReference>
<evidence type="ECO:0000313" key="14">
    <source>
        <dbReference type="Proteomes" id="UP000051254"/>
    </source>
</evidence>
<dbReference type="EMBL" id="LDJH01000006">
    <property type="protein sequence ID" value="KRG59590.1"/>
    <property type="molecule type" value="Genomic_DNA"/>
</dbReference>
<proteinExistence type="inferred from homology"/>